<comment type="caution">
    <text evidence="2">The sequence shown here is derived from an EMBL/GenBank/DDBJ whole genome shotgun (WGS) entry which is preliminary data.</text>
</comment>
<dbReference type="AlphaFoldDB" id="A0A2M7BEV5"/>
<evidence type="ECO:0000313" key="3">
    <source>
        <dbReference type="Proteomes" id="UP000229631"/>
    </source>
</evidence>
<dbReference type="Proteomes" id="UP000229631">
    <property type="component" value="Unassembled WGS sequence"/>
</dbReference>
<proteinExistence type="predicted"/>
<dbReference type="PANTHER" id="PTHR23026">
    <property type="entry name" value="NADPH NITROREDUCTASE"/>
    <property type="match status" value="1"/>
</dbReference>
<dbReference type="CDD" id="cd02150">
    <property type="entry name" value="nitroreductase"/>
    <property type="match status" value="1"/>
</dbReference>
<protein>
    <submittedName>
        <fullName evidence="2">Nitroreductase family protein</fullName>
    </submittedName>
</protein>
<reference evidence="3" key="1">
    <citation type="submission" date="2017-09" db="EMBL/GenBank/DDBJ databases">
        <title>Depth-based differentiation of microbial function through sediment-hosted aquifers and enrichment of novel symbionts in the deep terrestrial subsurface.</title>
        <authorList>
            <person name="Probst A.J."/>
            <person name="Ladd B."/>
            <person name="Jarett J.K."/>
            <person name="Geller-Mcgrath D.E."/>
            <person name="Sieber C.M.K."/>
            <person name="Emerson J.B."/>
            <person name="Anantharaman K."/>
            <person name="Thomas B.C."/>
            <person name="Malmstrom R."/>
            <person name="Stieglmeier M."/>
            <person name="Klingl A."/>
            <person name="Woyke T."/>
            <person name="Ryan C.M."/>
            <person name="Banfield J.F."/>
        </authorList>
    </citation>
    <scope>NUCLEOTIDE SEQUENCE [LARGE SCALE GENOMIC DNA]</scope>
</reference>
<dbReference type="GO" id="GO:0016491">
    <property type="term" value="F:oxidoreductase activity"/>
    <property type="evidence" value="ECO:0007669"/>
    <property type="project" value="InterPro"/>
</dbReference>
<dbReference type="InterPro" id="IPR000415">
    <property type="entry name" value="Nitroreductase-like"/>
</dbReference>
<dbReference type="Pfam" id="PF00881">
    <property type="entry name" value="Nitroreductase"/>
    <property type="match status" value="2"/>
</dbReference>
<feature type="domain" description="Nitroreductase" evidence="1">
    <location>
        <begin position="65"/>
        <end position="151"/>
    </location>
</feature>
<sequence>MPNDFLETILTRLSVRHFTGKPVSFDNLEKILKAGMSAPSAVNTQPWAFIVVTERKLLDLLCEGLKYAKMLDKAGAAIAVCGVPDKDRAYAKKFWVMDCCAATENILLAVHGLGLGAVWTAVYPDEEKIKLVREVLKIPQEIIPLNVIPIGVPVGDEKPKDKFKKENIHREIW</sequence>
<dbReference type="InterPro" id="IPR050627">
    <property type="entry name" value="Nitroreductase/BluB"/>
</dbReference>
<evidence type="ECO:0000313" key="2">
    <source>
        <dbReference type="EMBL" id="PIV01614.1"/>
    </source>
</evidence>
<dbReference type="Gene3D" id="3.40.109.10">
    <property type="entry name" value="NADH Oxidase"/>
    <property type="match status" value="1"/>
</dbReference>
<evidence type="ECO:0000259" key="1">
    <source>
        <dbReference type="Pfam" id="PF00881"/>
    </source>
</evidence>
<accession>A0A2M7BEV5</accession>
<dbReference type="InterPro" id="IPR029479">
    <property type="entry name" value="Nitroreductase"/>
</dbReference>
<gene>
    <name evidence="2" type="ORF">COS54_00660</name>
</gene>
<dbReference type="EMBL" id="PEVC01000016">
    <property type="protein sequence ID" value="PIV01614.1"/>
    <property type="molecule type" value="Genomic_DNA"/>
</dbReference>
<dbReference type="SUPFAM" id="SSF55469">
    <property type="entry name" value="FMN-dependent nitroreductase-like"/>
    <property type="match status" value="1"/>
</dbReference>
<name>A0A2M7BEV5_9BACT</name>
<feature type="domain" description="Nitroreductase" evidence="1">
    <location>
        <begin position="9"/>
        <end position="62"/>
    </location>
</feature>
<organism evidence="2 3">
    <name type="scientific">Candidatus Shapirobacteria bacterium CG03_land_8_20_14_0_80_39_12</name>
    <dbReference type="NCBI Taxonomy" id="1974879"/>
    <lineage>
        <taxon>Bacteria</taxon>
        <taxon>Candidatus Shapironibacteriota</taxon>
    </lineage>
</organism>
<dbReference type="PANTHER" id="PTHR23026:SF123">
    <property type="entry name" value="NAD(P)H NITROREDUCTASE RV3131-RELATED"/>
    <property type="match status" value="1"/>
</dbReference>